<gene>
    <name evidence="2" type="ORF">D187_009278</name>
</gene>
<keyword evidence="3" id="KW-1185">Reference proteome</keyword>
<proteinExistence type="predicted"/>
<reference evidence="2" key="1">
    <citation type="submission" date="2013-05" db="EMBL/GenBank/DDBJ databases">
        <title>Genome assembly of Cystobacter fuscus DSM 2262.</title>
        <authorList>
            <person name="Sharma G."/>
            <person name="Khatri I."/>
            <person name="Kaur C."/>
            <person name="Mayilraj S."/>
            <person name="Subramanian S."/>
        </authorList>
    </citation>
    <scope>NUCLEOTIDE SEQUENCE [LARGE SCALE GENOMIC DNA]</scope>
    <source>
        <strain evidence="2">DSM 2262</strain>
    </source>
</reference>
<organism evidence="2 3">
    <name type="scientific">Cystobacter fuscus (strain ATCC 25194 / DSM 2262 / NBRC 100088 / M29)</name>
    <dbReference type="NCBI Taxonomy" id="1242864"/>
    <lineage>
        <taxon>Bacteria</taxon>
        <taxon>Pseudomonadati</taxon>
        <taxon>Myxococcota</taxon>
        <taxon>Myxococcia</taxon>
        <taxon>Myxococcales</taxon>
        <taxon>Cystobacterineae</taxon>
        <taxon>Archangiaceae</taxon>
        <taxon>Cystobacter</taxon>
    </lineage>
</organism>
<feature type="region of interest" description="Disordered" evidence="1">
    <location>
        <begin position="1"/>
        <end position="72"/>
    </location>
</feature>
<accession>S9P096</accession>
<protein>
    <submittedName>
        <fullName evidence="2">Uncharacterized protein</fullName>
    </submittedName>
</protein>
<comment type="caution">
    <text evidence="2">The sequence shown here is derived from an EMBL/GenBank/DDBJ whole genome shotgun (WGS) entry which is preliminary data.</text>
</comment>
<dbReference type="EMBL" id="ANAH02000071">
    <property type="protein sequence ID" value="EPX55667.1"/>
    <property type="molecule type" value="Genomic_DNA"/>
</dbReference>
<evidence type="ECO:0000313" key="3">
    <source>
        <dbReference type="Proteomes" id="UP000011682"/>
    </source>
</evidence>
<dbReference type="Proteomes" id="UP000011682">
    <property type="component" value="Unassembled WGS sequence"/>
</dbReference>
<evidence type="ECO:0000313" key="2">
    <source>
        <dbReference type="EMBL" id="EPX55667.1"/>
    </source>
</evidence>
<evidence type="ECO:0000256" key="1">
    <source>
        <dbReference type="SAM" id="MobiDB-lite"/>
    </source>
</evidence>
<name>S9P096_CYSF2</name>
<sequence>MQHEPERQAARTNEVVSALHPQQGLQTRGVGRHRARMLTPGGSRCRASPPGAPLSSRVCTEVDLERAPSLRP</sequence>
<feature type="compositionally biased region" description="Basic and acidic residues" evidence="1">
    <location>
        <begin position="63"/>
        <end position="72"/>
    </location>
</feature>
<dbReference type="AlphaFoldDB" id="S9P096"/>